<gene>
    <name evidence="5" type="ORF">BJX67DRAFT_361340</name>
</gene>
<comment type="similarity">
    <text evidence="1">Belongs to the short-chain dehydrogenases/reductases (SDR) family.</text>
</comment>
<sequence length="377" mass="42005">MTPSFFRRSKERPVAPDDPPREVPTYKLSAQLSQFFPPRPTLTQWNIPNQNGKVFLITGSTSGIGFELAKILYARGGTVYITGRTESKAERAIKEIQLSVPEREGRLDYIVLNLHDLSTIKASVEAFKAKESKLNVLWNNAGVFGPPVGSVSAQGLELQLATNCVGPFLLTQMLLPLLDAAVAQNESSSPGPVRVVWLTSQVAELSSPVEGIIMPELKNTPQDNARKYLNSKVGSWFLATEFARRYGEEHGVVSVAVNPGRADTNLFRHTRWKKIFSYPFSSSPKKAALTELYAGISPDIGLENNGRYVIPWGRIHTTVAPHLTNAMRSEELGGTGKAKEFWEFWIPCSPMGPHFRCHLVESHSKKKRLRRNLYRCS</sequence>
<dbReference type="PANTHER" id="PTHR24320">
    <property type="entry name" value="RETINOL DEHYDROGENASE"/>
    <property type="match status" value="1"/>
</dbReference>
<evidence type="ECO:0000256" key="3">
    <source>
        <dbReference type="ARBA" id="ARBA00023002"/>
    </source>
</evidence>
<accession>A0ABR4LJ81</accession>
<dbReference type="PRINTS" id="PR00081">
    <property type="entry name" value="GDHRDH"/>
</dbReference>
<dbReference type="EMBL" id="JBFXLQ010000040">
    <property type="protein sequence ID" value="KAL2864521.1"/>
    <property type="molecule type" value="Genomic_DNA"/>
</dbReference>
<organism evidence="5 6">
    <name type="scientific">Aspergillus lucknowensis</name>
    <dbReference type="NCBI Taxonomy" id="176173"/>
    <lineage>
        <taxon>Eukaryota</taxon>
        <taxon>Fungi</taxon>
        <taxon>Dikarya</taxon>
        <taxon>Ascomycota</taxon>
        <taxon>Pezizomycotina</taxon>
        <taxon>Eurotiomycetes</taxon>
        <taxon>Eurotiomycetidae</taxon>
        <taxon>Eurotiales</taxon>
        <taxon>Aspergillaceae</taxon>
        <taxon>Aspergillus</taxon>
        <taxon>Aspergillus subgen. Nidulantes</taxon>
    </lineage>
</organism>
<protein>
    <recommendedName>
        <fullName evidence="7">Short-chain dehydrogenase</fullName>
    </recommendedName>
</protein>
<evidence type="ECO:0000256" key="1">
    <source>
        <dbReference type="ARBA" id="ARBA00006484"/>
    </source>
</evidence>
<keyword evidence="6" id="KW-1185">Reference proteome</keyword>
<evidence type="ECO:0000256" key="2">
    <source>
        <dbReference type="ARBA" id="ARBA00022857"/>
    </source>
</evidence>
<name>A0ABR4LJ81_9EURO</name>
<keyword evidence="2" id="KW-0521">NADP</keyword>
<evidence type="ECO:0000313" key="6">
    <source>
        <dbReference type="Proteomes" id="UP001610432"/>
    </source>
</evidence>
<evidence type="ECO:0000313" key="5">
    <source>
        <dbReference type="EMBL" id="KAL2864521.1"/>
    </source>
</evidence>
<dbReference type="Gene3D" id="3.40.50.720">
    <property type="entry name" value="NAD(P)-binding Rossmann-like Domain"/>
    <property type="match status" value="1"/>
</dbReference>
<proteinExistence type="inferred from homology"/>
<dbReference type="Proteomes" id="UP001610432">
    <property type="component" value="Unassembled WGS sequence"/>
</dbReference>
<dbReference type="RefSeq" id="XP_070883500.1">
    <property type="nucleotide sequence ID" value="XM_071029853.1"/>
</dbReference>
<reference evidence="5 6" key="1">
    <citation type="submission" date="2024-07" db="EMBL/GenBank/DDBJ databases">
        <title>Section-level genome sequencing and comparative genomics of Aspergillus sections Usti and Cavernicolus.</title>
        <authorList>
            <consortium name="Lawrence Berkeley National Laboratory"/>
            <person name="Nybo J.L."/>
            <person name="Vesth T.C."/>
            <person name="Theobald S."/>
            <person name="Frisvad J.C."/>
            <person name="Larsen T.O."/>
            <person name="Kjaerboelling I."/>
            <person name="Rothschild-Mancinelli K."/>
            <person name="Lyhne E.K."/>
            <person name="Kogle M.E."/>
            <person name="Barry K."/>
            <person name="Clum A."/>
            <person name="Na H."/>
            <person name="Ledsgaard L."/>
            <person name="Lin J."/>
            <person name="Lipzen A."/>
            <person name="Kuo A."/>
            <person name="Riley R."/>
            <person name="Mondo S."/>
            <person name="Labutti K."/>
            <person name="Haridas S."/>
            <person name="Pangalinan J."/>
            <person name="Salamov A.A."/>
            <person name="Simmons B.A."/>
            <person name="Magnuson J.K."/>
            <person name="Chen J."/>
            <person name="Drula E."/>
            <person name="Henrissat B."/>
            <person name="Wiebenga A."/>
            <person name="Lubbers R.J."/>
            <person name="Gomes A.C."/>
            <person name="Macurrencykelacurrency M.R."/>
            <person name="Stajich J."/>
            <person name="Grigoriev I.V."/>
            <person name="Mortensen U.H."/>
            <person name="De Vries R.P."/>
            <person name="Baker S.E."/>
            <person name="Andersen M.R."/>
        </authorList>
    </citation>
    <scope>NUCLEOTIDE SEQUENCE [LARGE SCALE GENOMIC DNA]</scope>
    <source>
        <strain evidence="5 6">CBS 449.75</strain>
    </source>
</reference>
<feature type="compositionally biased region" description="Basic and acidic residues" evidence="4">
    <location>
        <begin position="11"/>
        <end position="21"/>
    </location>
</feature>
<feature type="region of interest" description="Disordered" evidence="4">
    <location>
        <begin position="1"/>
        <end position="23"/>
    </location>
</feature>
<dbReference type="PANTHER" id="PTHR24320:SF236">
    <property type="entry name" value="SHORT-CHAIN DEHYDROGENASE-RELATED"/>
    <property type="match status" value="1"/>
</dbReference>
<dbReference type="InterPro" id="IPR002347">
    <property type="entry name" value="SDR_fam"/>
</dbReference>
<evidence type="ECO:0008006" key="7">
    <source>
        <dbReference type="Google" id="ProtNLM"/>
    </source>
</evidence>
<dbReference type="GeneID" id="98144925"/>
<comment type="caution">
    <text evidence="5">The sequence shown here is derived from an EMBL/GenBank/DDBJ whole genome shotgun (WGS) entry which is preliminary data.</text>
</comment>
<keyword evidence="3" id="KW-0560">Oxidoreductase</keyword>
<dbReference type="Pfam" id="PF00106">
    <property type="entry name" value="adh_short"/>
    <property type="match status" value="1"/>
</dbReference>
<evidence type="ECO:0000256" key="4">
    <source>
        <dbReference type="SAM" id="MobiDB-lite"/>
    </source>
</evidence>
<dbReference type="InterPro" id="IPR036291">
    <property type="entry name" value="NAD(P)-bd_dom_sf"/>
</dbReference>
<dbReference type="SUPFAM" id="SSF51735">
    <property type="entry name" value="NAD(P)-binding Rossmann-fold domains"/>
    <property type="match status" value="1"/>
</dbReference>